<evidence type="ECO:0000313" key="1">
    <source>
        <dbReference type="EMBL" id="JAT96071.1"/>
    </source>
</evidence>
<name>A0A1E1XAH4_9ACAR</name>
<dbReference type="EMBL" id="GFAC01003117">
    <property type="protein sequence ID" value="JAT96071.1"/>
    <property type="molecule type" value="mRNA"/>
</dbReference>
<dbReference type="AlphaFoldDB" id="A0A1E1XAH4"/>
<dbReference type="GO" id="GO:0005886">
    <property type="term" value="C:plasma membrane"/>
    <property type="evidence" value="ECO:0007669"/>
    <property type="project" value="TreeGrafter"/>
</dbReference>
<dbReference type="Pfam" id="PF15891">
    <property type="entry name" value="Nuc_deoxyri_tr2"/>
    <property type="match status" value="2"/>
</dbReference>
<protein>
    <recommendedName>
        <fullName evidence="2">Raw</fullName>
    </recommendedName>
</protein>
<dbReference type="PANTHER" id="PTHR36300">
    <property type="entry name" value="RAW, ISOFORM A"/>
    <property type="match status" value="1"/>
</dbReference>
<dbReference type="PANTHER" id="PTHR36300:SF1">
    <property type="entry name" value="RAW, ISOFORM A"/>
    <property type="match status" value="1"/>
</dbReference>
<evidence type="ECO:0008006" key="2">
    <source>
        <dbReference type="Google" id="ProtNLM"/>
    </source>
</evidence>
<accession>A0A1E1XAH4</accession>
<reference evidence="1" key="1">
    <citation type="journal article" date="2017" name="Front. Cell. Infect. Microbiol.">
        <title>The Distinct Transcriptional Response of the Midgut of Amblyomma sculptum and Amblyomma aureolatum Ticks to Rickettsia rickettsii Correlates to Their Differences in Susceptibility to Infection.</title>
        <authorList>
            <person name="Martins L.A."/>
            <person name="Galletti M.F.B.M."/>
            <person name="Ribeiro J.M."/>
            <person name="Fujita A."/>
            <person name="Costa F.B."/>
            <person name="Labruna M.B."/>
            <person name="Daffre S."/>
            <person name="Fogaca A.C."/>
        </authorList>
    </citation>
    <scope>NUCLEOTIDE SEQUENCE</scope>
</reference>
<proteinExistence type="evidence at transcript level"/>
<sequence>MSSSARVSLRRLQKCGLQYFLDVLLVSVLKMARESLCTMTAIPVGLFSSALVSTHAASPPFYLCAFCKLICHGSGLKAEFCKYLCKVHEMWQCSHTHNNRFTVGSFCFFASEMKYAHEKRLPRSQPLSKPAKDVRKLLMKRRSESVESSYDVFLGGSCNPTTWRKDVAIPKLKSYGISYYNPQVTQWIPELIELENQAKENAKVMMFVIDNQTRSVASMIESAHIAGTRRKLILILNEQLPAGSLVLGEPISEKEYEDLRQGRNYLRDLVEMRGIPVFQGISDALEVTNRCLKEDLWPQDISCHKNVVQVPHLPLGDKYLKVQEAFESFCSDDGKMHVRDLKMAFKVLTGKDLPQECLEVLKCNQQPAVTESVAQGDMDDIPITFDQFCLILSEFKHQTKNGSWLSEFLASFQRLYTQLYDRIVVPRSALSSGVAEAPLPTYWSHVYLGGSTKDSSWRDDIAIPILKKHGLTHSVPFHSPWNARLSPLEMHIINSAQVLLFVITKTARCVAEMLVAVHYVGLGCNVVLCIQYLESDVVIEGEKLTELAVKDYNRGRMYLSDLATRAGVPVFSDISEAILCAAQRCR</sequence>
<dbReference type="InterPro" id="IPR039470">
    <property type="entry name" value="Nuc_deoxyri_tr2"/>
</dbReference>
<organism evidence="1">
    <name type="scientific">Amblyomma aureolatum</name>
    <dbReference type="NCBI Taxonomy" id="187763"/>
    <lineage>
        <taxon>Eukaryota</taxon>
        <taxon>Metazoa</taxon>
        <taxon>Ecdysozoa</taxon>
        <taxon>Arthropoda</taxon>
        <taxon>Chelicerata</taxon>
        <taxon>Arachnida</taxon>
        <taxon>Acari</taxon>
        <taxon>Parasitiformes</taxon>
        <taxon>Ixodida</taxon>
        <taxon>Ixodoidea</taxon>
        <taxon>Ixodidae</taxon>
        <taxon>Amblyomminae</taxon>
        <taxon>Amblyomma</taxon>
    </lineage>
</organism>
<dbReference type="Gene3D" id="3.40.50.450">
    <property type="match status" value="1"/>
</dbReference>
<dbReference type="FunFam" id="3.40.50.450:FF:000017">
    <property type="entry name" value="Raw, isoform D"/>
    <property type="match status" value="1"/>
</dbReference>